<name>A0A1I5G7Z7_9GAMM</name>
<dbReference type="OrthoDB" id="6506297at2"/>
<dbReference type="Proteomes" id="UP000198968">
    <property type="component" value="Unassembled WGS sequence"/>
</dbReference>
<keyword evidence="3" id="KW-1185">Reference proteome</keyword>
<dbReference type="InterPro" id="IPR045919">
    <property type="entry name" value="DUF6338"/>
</dbReference>
<feature type="transmembrane region" description="Helical" evidence="1">
    <location>
        <begin position="73"/>
        <end position="97"/>
    </location>
</feature>
<keyword evidence="1" id="KW-0472">Membrane</keyword>
<accession>A0A1I5G7Z7</accession>
<dbReference type="EMBL" id="FOVG01000004">
    <property type="protein sequence ID" value="SFO32130.1"/>
    <property type="molecule type" value="Genomic_DNA"/>
</dbReference>
<feature type="transmembrane region" description="Helical" evidence="1">
    <location>
        <begin position="12"/>
        <end position="29"/>
    </location>
</feature>
<proteinExistence type="predicted"/>
<organism evidence="2 3">
    <name type="scientific">Candidatus Pantoea varia</name>
    <dbReference type="NCBI Taxonomy" id="1881036"/>
    <lineage>
        <taxon>Bacteria</taxon>
        <taxon>Pseudomonadati</taxon>
        <taxon>Pseudomonadota</taxon>
        <taxon>Gammaproteobacteria</taxon>
        <taxon>Enterobacterales</taxon>
        <taxon>Erwiniaceae</taxon>
        <taxon>Pantoea</taxon>
    </lineage>
</organism>
<evidence type="ECO:0000256" key="1">
    <source>
        <dbReference type="SAM" id="Phobius"/>
    </source>
</evidence>
<evidence type="ECO:0000313" key="3">
    <source>
        <dbReference type="Proteomes" id="UP000198968"/>
    </source>
</evidence>
<dbReference type="AlphaFoldDB" id="A0A1I5G7Z7"/>
<feature type="transmembrane region" description="Helical" evidence="1">
    <location>
        <begin position="41"/>
        <end position="61"/>
    </location>
</feature>
<keyword evidence="1" id="KW-1133">Transmembrane helix</keyword>
<sequence>MDVLEKGKLLLFVLFIMPGFISMRVYRLFHPVADNDTSKILIDVVSYSCINYSFLLIPIYLIETNKIIDSHPFWYYIFYLLVLIIVPVFLPILLLMIRQSNRIRQILPHPMGRAWDYFFSTNQCCWVLVTLKNGKKYGGLYSYNSFASSRPEPEQLYLEKHWALDNDGDFDHELTDTLGIIILTNEIESVEFIKLQEPTTSNRETKDA</sequence>
<evidence type="ECO:0000313" key="2">
    <source>
        <dbReference type="EMBL" id="SFO32130.1"/>
    </source>
</evidence>
<dbReference type="Pfam" id="PF19865">
    <property type="entry name" value="DUF6338"/>
    <property type="match status" value="1"/>
</dbReference>
<reference evidence="3" key="1">
    <citation type="submission" date="2016-10" db="EMBL/GenBank/DDBJ databases">
        <authorList>
            <person name="Varghese N."/>
            <person name="Submissions S."/>
        </authorList>
    </citation>
    <scope>NUCLEOTIDE SEQUENCE [LARGE SCALE GENOMIC DNA]</scope>
    <source>
        <strain evidence="3">OV426</strain>
    </source>
</reference>
<gene>
    <name evidence="2" type="ORF">SAMN05428971_3612</name>
</gene>
<protein>
    <submittedName>
        <fullName evidence="2">Uncharacterized protein</fullName>
    </submittedName>
</protein>
<keyword evidence="1" id="KW-0812">Transmembrane</keyword>